<keyword evidence="4" id="KW-0029">Amino-acid transport</keyword>
<evidence type="ECO:0000256" key="3">
    <source>
        <dbReference type="ARBA" id="ARBA00022729"/>
    </source>
</evidence>
<protein>
    <submittedName>
        <fullName evidence="6">Branched-chain amino acid ABC transporter substrate-binding protein</fullName>
    </submittedName>
</protein>
<dbReference type="Pfam" id="PF13458">
    <property type="entry name" value="Peripla_BP_6"/>
    <property type="match status" value="1"/>
</dbReference>
<dbReference type="GO" id="GO:0006865">
    <property type="term" value="P:amino acid transport"/>
    <property type="evidence" value="ECO:0007669"/>
    <property type="project" value="UniProtKB-KW"/>
</dbReference>
<comment type="similarity">
    <text evidence="1">Belongs to the leucine-binding protein family.</text>
</comment>
<dbReference type="CDD" id="cd06333">
    <property type="entry name" value="PBP1_ABC_RPA1789-like"/>
    <property type="match status" value="1"/>
</dbReference>
<sequence>MTKSKKSRLKGVGLFLCLTIFVLGLTCSYPVFASKQPYKVGAIFAITGGASFLGEPERNTARMIEEMINARGGINGHPLQLIIEDTAGDETKTVNAVKKLIYRDNVLAIVGPSRSGTTMAIIPIVEKEGVLLISCAAAEAIVSPVKKWVFKTPQKDSDAVRKIYEYMNKKGISRIAIITGTTGFGDQGRKQLKQLAPEYGISIVADETYGPKDTDMTAQLTRIKATPAQAVVNWSIVPAQSIVPKNMRQLGMKIPLLQSHGFGNIMYVELAGEAAEGIIFPAGRLLAVDTLPDDHPQKEVLARYKKEYEARFKENVSTFGGHAWDALWLVINALEETGPRPEAMRTNIEHTKEFVGTGGIFNFSPQDHNGLTKEAFEMLTVKRGKFVVLGES</sequence>
<dbReference type="EMBL" id="QMQA01000041">
    <property type="protein sequence ID" value="RLE14507.1"/>
    <property type="molecule type" value="Genomic_DNA"/>
</dbReference>
<keyword evidence="3" id="KW-0732">Signal</keyword>
<reference evidence="6 7" key="1">
    <citation type="submission" date="2018-06" db="EMBL/GenBank/DDBJ databases">
        <title>Extensive metabolic versatility and redundancy in microbially diverse, dynamic hydrothermal sediments.</title>
        <authorList>
            <person name="Dombrowski N."/>
            <person name="Teske A."/>
            <person name="Baker B.J."/>
        </authorList>
    </citation>
    <scope>NUCLEOTIDE SEQUENCE [LARGE SCALE GENOMIC DNA]</scope>
    <source>
        <strain evidence="6">B3_G15</strain>
    </source>
</reference>
<accession>A0A662DJ30</accession>
<feature type="domain" description="Leucine-binding protein" evidence="5">
    <location>
        <begin position="37"/>
        <end position="370"/>
    </location>
</feature>
<organism evidence="6 7">
    <name type="scientific">Aerophobetes bacterium</name>
    <dbReference type="NCBI Taxonomy" id="2030807"/>
    <lineage>
        <taxon>Bacteria</taxon>
        <taxon>Candidatus Aerophobota</taxon>
    </lineage>
</organism>
<evidence type="ECO:0000313" key="7">
    <source>
        <dbReference type="Proteomes" id="UP000280417"/>
    </source>
</evidence>
<dbReference type="Gene3D" id="3.40.50.2300">
    <property type="match status" value="2"/>
</dbReference>
<evidence type="ECO:0000256" key="4">
    <source>
        <dbReference type="ARBA" id="ARBA00022970"/>
    </source>
</evidence>
<dbReference type="PANTHER" id="PTHR30483:SF38">
    <property type="entry name" value="BLR7848 PROTEIN"/>
    <property type="match status" value="1"/>
</dbReference>
<dbReference type="PRINTS" id="PR00337">
    <property type="entry name" value="LEUILEVALBP"/>
</dbReference>
<evidence type="ECO:0000259" key="5">
    <source>
        <dbReference type="Pfam" id="PF13458"/>
    </source>
</evidence>
<comment type="caution">
    <text evidence="6">The sequence shown here is derived from an EMBL/GenBank/DDBJ whole genome shotgun (WGS) entry which is preliminary data.</text>
</comment>
<dbReference type="AlphaFoldDB" id="A0A662DJ30"/>
<proteinExistence type="inferred from homology"/>
<dbReference type="SUPFAM" id="SSF53822">
    <property type="entry name" value="Periplasmic binding protein-like I"/>
    <property type="match status" value="1"/>
</dbReference>
<dbReference type="PANTHER" id="PTHR30483">
    <property type="entry name" value="LEUCINE-SPECIFIC-BINDING PROTEIN"/>
    <property type="match status" value="1"/>
</dbReference>
<name>A0A662DJ30_UNCAE</name>
<dbReference type="InterPro" id="IPR028082">
    <property type="entry name" value="Peripla_BP_I"/>
</dbReference>
<evidence type="ECO:0000256" key="2">
    <source>
        <dbReference type="ARBA" id="ARBA00022448"/>
    </source>
</evidence>
<dbReference type="InterPro" id="IPR000709">
    <property type="entry name" value="Leu_Ile_Val-bd"/>
</dbReference>
<dbReference type="InterPro" id="IPR028081">
    <property type="entry name" value="Leu-bd"/>
</dbReference>
<gene>
    <name evidence="6" type="ORF">DRJ04_02230</name>
</gene>
<evidence type="ECO:0000313" key="6">
    <source>
        <dbReference type="EMBL" id="RLE14507.1"/>
    </source>
</evidence>
<keyword evidence="2" id="KW-0813">Transport</keyword>
<dbReference type="Proteomes" id="UP000280417">
    <property type="component" value="Unassembled WGS sequence"/>
</dbReference>
<evidence type="ECO:0000256" key="1">
    <source>
        <dbReference type="ARBA" id="ARBA00010062"/>
    </source>
</evidence>
<dbReference type="InterPro" id="IPR051010">
    <property type="entry name" value="BCAA_transport"/>
</dbReference>